<dbReference type="InterPro" id="IPR013785">
    <property type="entry name" value="Aldolase_TIM"/>
</dbReference>
<organism evidence="6">
    <name type="scientific">mine drainage metagenome</name>
    <dbReference type="NCBI Taxonomy" id="410659"/>
    <lineage>
        <taxon>unclassified sequences</taxon>
        <taxon>metagenomes</taxon>
        <taxon>ecological metagenomes</taxon>
    </lineage>
</organism>
<proteinExistence type="predicted"/>
<protein>
    <submittedName>
        <fullName evidence="6">Retaining alpha-galactosidase</fullName>
        <ecNumber evidence="6">3.2.1.22</ecNumber>
    </submittedName>
</protein>
<evidence type="ECO:0000313" key="6">
    <source>
        <dbReference type="EMBL" id="OIR01152.1"/>
    </source>
</evidence>
<dbReference type="Gene3D" id="2.60.40.1180">
    <property type="entry name" value="Golgi alpha-mannosidase II"/>
    <property type="match status" value="1"/>
</dbReference>
<dbReference type="Gene3D" id="2.70.98.10">
    <property type="match status" value="1"/>
</dbReference>
<dbReference type="InterPro" id="IPR019563">
    <property type="entry name" value="GH97_catalytic"/>
</dbReference>
<comment type="caution">
    <text evidence="6">The sequence shown here is derived from an EMBL/GenBank/DDBJ whole genome shotgun (WGS) entry which is preliminary data.</text>
</comment>
<keyword evidence="1 6" id="KW-0378">Hydrolase</keyword>
<accession>A0A1J5SAS8</accession>
<dbReference type="Gene3D" id="3.20.20.70">
    <property type="entry name" value="Aldolase class I"/>
    <property type="match status" value="1"/>
</dbReference>
<evidence type="ECO:0000256" key="1">
    <source>
        <dbReference type="ARBA" id="ARBA00022801"/>
    </source>
</evidence>
<dbReference type="InterPro" id="IPR017853">
    <property type="entry name" value="GH"/>
</dbReference>
<feature type="domain" description="Glycosyl-hydrolase 97 N-terminal" evidence="4">
    <location>
        <begin position="61"/>
        <end position="326"/>
    </location>
</feature>
<dbReference type="InterPro" id="IPR013780">
    <property type="entry name" value="Glyco_hydro_b"/>
</dbReference>
<dbReference type="InterPro" id="IPR052720">
    <property type="entry name" value="Glycosyl_hydrolase_97"/>
</dbReference>
<evidence type="ECO:0000259" key="3">
    <source>
        <dbReference type="Pfam" id="PF10566"/>
    </source>
</evidence>
<evidence type="ECO:0000256" key="2">
    <source>
        <dbReference type="ARBA" id="ARBA00023295"/>
    </source>
</evidence>
<evidence type="ECO:0000259" key="5">
    <source>
        <dbReference type="Pfam" id="PF14509"/>
    </source>
</evidence>
<dbReference type="GO" id="GO:0030246">
    <property type="term" value="F:carbohydrate binding"/>
    <property type="evidence" value="ECO:0007669"/>
    <property type="project" value="InterPro"/>
</dbReference>
<evidence type="ECO:0000259" key="4">
    <source>
        <dbReference type="Pfam" id="PF14508"/>
    </source>
</evidence>
<dbReference type="Pfam" id="PF14508">
    <property type="entry name" value="GH97_N"/>
    <property type="match status" value="1"/>
</dbReference>
<dbReference type="PANTHER" id="PTHR35803:SF2">
    <property type="entry name" value="RETAINING ALPHA-GALACTOSIDASE"/>
    <property type="match status" value="1"/>
</dbReference>
<dbReference type="PANTHER" id="PTHR35803">
    <property type="entry name" value="GLUCAN 1,4-ALPHA-GLUCOSIDASE SUSB-RELATED"/>
    <property type="match status" value="1"/>
</dbReference>
<gene>
    <name evidence="6" type="ORF">GALL_167850</name>
</gene>
<feature type="domain" description="Glycosyl-hydrolase 97 catalytic" evidence="3">
    <location>
        <begin position="344"/>
        <end position="495"/>
    </location>
</feature>
<dbReference type="GO" id="GO:0004557">
    <property type="term" value="F:alpha-galactosidase activity"/>
    <property type="evidence" value="ECO:0007669"/>
    <property type="project" value="UniProtKB-EC"/>
</dbReference>
<dbReference type="InterPro" id="IPR029483">
    <property type="entry name" value="GH97_C"/>
</dbReference>
<dbReference type="Pfam" id="PF14509">
    <property type="entry name" value="GH97_C"/>
    <property type="match status" value="1"/>
</dbReference>
<sequence length="693" mass="78989">MILLTHSVFKNMNIAGESVQVKLPLFSVVMLSQKKIIMKKSKLLIILLCLTVNSFAQTFRVNSPDGEIDLSIKIGKKISWSVIHQTDSIITSSNISLQLQNGEVLGNNATVLSSKNEKIDETFEAVNYKKRSVKNYCNQLTLYFKGSYGLVFRAYNDGVAYRFFTNKKDSLIIKNEEANFNFDKDYKTLIPYIRDLREHDKFTMAFESLYDDITISQFKKDSLAFLPALIKLNNNKKAVILEADLEDYPGMFITHQQQQGFQAVFAPYPLEEKLGGYNFLNSMVIKRADYIAKVKGTRNFPWRAIVISKNDKELADNDMVQKLSSPSRISDLSWIKPGKVAWDWWNNWNITHVDFKSGINTQTYKYYIDFASANKIEYIILDEGWSENDITKIKPAVALQELIDYGKQKNVGIILWASWHALNSKLDQALEQYAAMGIKGFKIDFMDRDDQKMVSSLYNIANKAAAHKLLLDYHGMYKPTGLQKTFPNILNFEGVKGMENVKWTPHDDVPLYDVTIPFIRMMAGPMDYTPGAMRNATKENFFPSNSLPMSQGTRCHQIAMYIVFDAPLQMLADNPTAYMKEQESTDFIAKIPTVFDETIVLNGSVGEYITIAKQKQNTWFVGAMTNWTARDIDIDFSFLGEGKYKAEIFKDGVNADNDATDYKKEIIEISSTDKIKIHLSNGGGWAARINKVQ</sequence>
<dbReference type="InterPro" id="IPR029486">
    <property type="entry name" value="GH97_N"/>
</dbReference>
<feature type="domain" description="Glycosyl-hydrolase 97 C-terminal oligomerisation" evidence="5">
    <location>
        <begin position="595"/>
        <end position="689"/>
    </location>
</feature>
<dbReference type="EC" id="3.2.1.22" evidence="6"/>
<dbReference type="EMBL" id="MLJW01000087">
    <property type="protein sequence ID" value="OIR01152.1"/>
    <property type="molecule type" value="Genomic_DNA"/>
</dbReference>
<dbReference type="SUPFAM" id="SSF51445">
    <property type="entry name" value="(Trans)glycosidases"/>
    <property type="match status" value="1"/>
</dbReference>
<reference evidence="6" key="1">
    <citation type="submission" date="2016-10" db="EMBL/GenBank/DDBJ databases">
        <title>Sequence of Gallionella enrichment culture.</title>
        <authorList>
            <person name="Poehlein A."/>
            <person name="Muehling M."/>
            <person name="Daniel R."/>
        </authorList>
    </citation>
    <scope>NUCLEOTIDE SEQUENCE</scope>
</reference>
<dbReference type="Pfam" id="PF10566">
    <property type="entry name" value="Glyco_hydro_97"/>
    <property type="match status" value="1"/>
</dbReference>
<dbReference type="InterPro" id="IPR014718">
    <property type="entry name" value="GH-type_carb-bd"/>
</dbReference>
<keyword evidence="2 6" id="KW-0326">Glycosidase</keyword>
<dbReference type="AlphaFoldDB" id="A0A1J5SAS8"/>
<name>A0A1J5SAS8_9ZZZZ</name>